<reference evidence="2 3" key="1">
    <citation type="submission" date="2022-10" db="EMBL/GenBank/DDBJ databases">
        <title>The complete genomes of actinobacterial strains from the NBC collection.</title>
        <authorList>
            <person name="Joergensen T.S."/>
            <person name="Alvarez Arevalo M."/>
            <person name="Sterndorff E.B."/>
            <person name="Faurdal D."/>
            <person name="Vuksanovic O."/>
            <person name="Mourched A.-S."/>
            <person name="Charusanti P."/>
            <person name="Shaw S."/>
            <person name="Blin K."/>
            <person name="Weber T."/>
        </authorList>
    </citation>
    <scope>NUCLEOTIDE SEQUENCE [LARGE SCALE GENOMIC DNA]</scope>
    <source>
        <strain evidence="2 3">NBC_00396</strain>
    </source>
</reference>
<evidence type="ECO:0000259" key="1">
    <source>
        <dbReference type="Pfam" id="PF04480"/>
    </source>
</evidence>
<dbReference type="RefSeq" id="WP_328374359.1">
    <property type="nucleotide sequence ID" value="NZ_CP107941.1"/>
</dbReference>
<dbReference type="Pfam" id="PF04480">
    <property type="entry name" value="DUF559"/>
    <property type="match status" value="1"/>
</dbReference>
<dbReference type="InterPro" id="IPR007569">
    <property type="entry name" value="DUF559"/>
</dbReference>
<gene>
    <name evidence="2" type="ORF">OG375_08635</name>
</gene>
<feature type="domain" description="DUF559" evidence="1">
    <location>
        <begin position="228"/>
        <end position="307"/>
    </location>
</feature>
<name>A0ABZ1PJQ3_9ACTN</name>
<keyword evidence="3" id="KW-1185">Reference proteome</keyword>
<organism evidence="2 3">
    <name type="scientific">Micromonospora zamorensis</name>
    <dbReference type="NCBI Taxonomy" id="709883"/>
    <lineage>
        <taxon>Bacteria</taxon>
        <taxon>Bacillati</taxon>
        <taxon>Actinomycetota</taxon>
        <taxon>Actinomycetes</taxon>
        <taxon>Micromonosporales</taxon>
        <taxon>Micromonosporaceae</taxon>
        <taxon>Micromonospora</taxon>
    </lineage>
</organism>
<dbReference type="EMBL" id="CP107941">
    <property type="protein sequence ID" value="WUI84366.1"/>
    <property type="molecule type" value="Genomic_DNA"/>
</dbReference>
<protein>
    <submittedName>
        <fullName evidence="2">DUF559 domain-containing protein</fullName>
    </submittedName>
</protein>
<accession>A0ABZ1PJQ3</accession>
<dbReference type="Gene3D" id="3.40.960.10">
    <property type="entry name" value="VSR Endonuclease"/>
    <property type="match status" value="1"/>
</dbReference>
<evidence type="ECO:0000313" key="2">
    <source>
        <dbReference type="EMBL" id="WUI84366.1"/>
    </source>
</evidence>
<dbReference type="Proteomes" id="UP001346877">
    <property type="component" value="Chromosome"/>
</dbReference>
<evidence type="ECO:0000313" key="3">
    <source>
        <dbReference type="Proteomes" id="UP001346877"/>
    </source>
</evidence>
<proteinExistence type="predicted"/>
<sequence length="325" mass="35566">MNSVLRELVELGGGLVTLGAARQVVPSWTLESACRNGELVRVLPEVFVAAHLVGGRPGAPALSRLDPALGHRAALAWAGGRGALSHLSALGMWGLRPPAVGDLVHLSTPTSVNLRTRPGVVVHRRRGLLIAPPHVVVRQGLTVTRLEQALVDSWPALPPAERRAPVIRAVNEWLTTPERLGVALDSAPRLTDRAAFRTLLTRLADGCRSPLEIWGHEHVFTGPGMPAFRRQMPVRVGQRTVYLDMFAERERVNIELDGATSHGDPRQREIDLRRDAMLASIGILVVRFAHRRLVHEADQVRQETLAILATRRAGATFRADEMLAQ</sequence>